<gene>
    <name evidence="5" type="ORF">MFU01_72610</name>
    <name evidence="6" type="ORF">SAMN05443572_107381</name>
</gene>
<dbReference type="RefSeq" id="WP_074957045.1">
    <property type="nucleotide sequence ID" value="NZ_BJXR01000059.1"/>
</dbReference>
<accession>A0A511TDI5</accession>
<dbReference type="Pfam" id="PF13193">
    <property type="entry name" value="AMP-binding_C"/>
    <property type="match status" value="1"/>
</dbReference>
<dbReference type="GO" id="GO:0047527">
    <property type="term" value="F:2,3-dihydroxybenzoate-serine ligase activity"/>
    <property type="evidence" value="ECO:0007669"/>
    <property type="project" value="TreeGrafter"/>
</dbReference>
<evidence type="ECO:0000313" key="8">
    <source>
        <dbReference type="Proteomes" id="UP000321514"/>
    </source>
</evidence>
<dbReference type="FunFam" id="3.40.50.980:FF:000001">
    <property type="entry name" value="Non-ribosomal peptide synthetase"/>
    <property type="match status" value="1"/>
</dbReference>
<dbReference type="AlphaFoldDB" id="A0A511TDI5"/>
<evidence type="ECO:0000256" key="1">
    <source>
        <dbReference type="ARBA" id="ARBA00001957"/>
    </source>
</evidence>
<dbReference type="CDD" id="cd19531">
    <property type="entry name" value="LCL_NRPS-like"/>
    <property type="match status" value="1"/>
</dbReference>
<dbReference type="Pfam" id="PF00550">
    <property type="entry name" value="PP-binding"/>
    <property type="match status" value="1"/>
</dbReference>
<dbReference type="InterPro" id="IPR010071">
    <property type="entry name" value="AA_adenyl_dom"/>
</dbReference>
<dbReference type="SUPFAM" id="SSF47336">
    <property type="entry name" value="ACP-like"/>
    <property type="match status" value="1"/>
</dbReference>
<dbReference type="EMBL" id="FOIB01000007">
    <property type="protein sequence ID" value="SEU27096.1"/>
    <property type="molecule type" value="Genomic_DNA"/>
</dbReference>
<dbReference type="Pfam" id="PF00668">
    <property type="entry name" value="Condensation"/>
    <property type="match status" value="1"/>
</dbReference>
<organism evidence="5 8">
    <name type="scientific">Myxococcus fulvus</name>
    <dbReference type="NCBI Taxonomy" id="33"/>
    <lineage>
        <taxon>Bacteria</taxon>
        <taxon>Pseudomonadati</taxon>
        <taxon>Myxococcota</taxon>
        <taxon>Myxococcia</taxon>
        <taxon>Myxococcales</taxon>
        <taxon>Cystobacterineae</taxon>
        <taxon>Myxococcaceae</taxon>
        <taxon>Myxococcus</taxon>
    </lineage>
</organism>
<evidence type="ECO:0000313" key="5">
    <source>
        <dbReference type="EMBL" id="GEN12224.1"/>
    </source>
</evidence>
<dbReference type="InterPro" id="IPR020845">
    <property type="entry name" value="AMP-binding_CS"/>
</dbReference>
<dbReference type="OrthoDB" id="9757540at2"/>
<dbReference type="FunFam" id="3.40.50.12780:FF:000012">
    <property type="entry name" value="Non-ribosomal peptide synthetase"/>
    <property type="match status" value="1"/>
</dbReference>
<dbReference type="Proteomes" id="UP000183760">
    <property type="component" value="Unassembled WGS sequence"/>
</dbReference>
<dbReference type="SMART" id="SM00823">
    <property type="entry name" value="PKS_PP"/>
    <property type="match status" value="1"/>
</dbReference>
<dbReference type="InterPro" id="IPR001242">
    <property type="entry name" value="Condensation_dom"/>
</dbReference>
<comment type="caution">
    <text evidence="5">The sequence shown here is derived from an EMBL/GenBank/DDBJ whole genome shotgun (WGS) entry which is preliminary data.</text>
</comment>
<keyword evidence="2" id="KW-0596">Phosphopantetheine</keyword>
<keyword evidence="3" id="KW-0597">Phosphoprotein</keyword>
<dbReference type="EMBL" id="BJXR01000059">
    <property type="protein sequence ID" value="GEN12224.1"/>
    <property type="molecule type" value="Genomic_DNA"/>
</dbReference>
<dbReference type="SUPFAM" id="SSF52777">
    <property type="entry name" value="CoA-dependent acyltransferases"/>
    <property type="match status" value="2"/>
</dbReference>
<dbReference type="FunFam" id="3.30.559.30:FF:000001">
    <property type="entry name" value="Non-ribosomal peptide synthetase"/>
    <property type="match status" value="1"/>
</dbReference>
<dbReference type="InterPro" id="IPR006162">
    <property type="entry name" value="Ppantetheine_attach_site"/>
</dbReference>
<comment type="cofactor">
    <cofactor evidence="1">
        <name>pantetheine 4'-phosphate</name>
        <dbReference type="ChEBI" id="CHEBI:47942"/>
    </cofactor>
</comment>
<dbReference type="CDD" id="cd05930">
    <property type="entry name" value="A_NRPS"/>
    <property type="match status" value="1"/>
</dbReference>
<dbReference type="FunFam" id="3.30.300.30:FF:000010">
    <property type="entry name" value="Enterobactin synthetase component F"/>
    <property type="match status" value="1"/>
</dbReference>
<dbReference type="FunFam" id="1.10.1200.10:FF:000016">
    <property type="entry name" value="Non-ribosomal peptide synthase"/>
    <property type="match status" value="1"/>
</dbReference>
<dbReference type="GO" id="GO:0072330">
    <property type="term" value="P:monocarboxylic acid biosynthetic process"/>
    <property type="evidence" value="ECO:0007669"/>
    <property type="project" value="UniProtKB-ARBA"/>
</dbReference>
<dbReference type="Gene3D" id="3.30.559.30">
    <property type="entry name" value="Nonribosomal peptide synthetase, condensation domain"/>
    <property type="match status" value="1"/>
</dbReference>
<dbReference type="Gene3D" id="3.40.50.1820">
    <property type="entry name" value="alpha/beta hydrolase"/>
    <property type="match status" value="1"/>
</dbReference>
<dbReference type="NCBIfam" id="TIGR01733">
    <property type="entry name" value="AA-adenyl-dom"/>
    <property type="match status" value="1"/>
</dbReference>
<dbReference type="PANTHER" id="PTHR45527">
    <property type="entry name" value="NONRIBOSOMAL PEPTIDE SYNTHETASE"/>
    <property type="match status" value="1"/>
</dbReference>
<evidence type="ECO:0000313" key="7">
    <source>
        <dbReference type="Proteomes" id="UP000183760"/>
    </source>
</evidence>
<dbReference type="Gene3D" id="3.40.50.980">
    <property type="match status" value="2"/>
</dbReference>
<dbReference type="GO" id="GO:0005829">
    <property type="term" value="C:cytosol"/>
    <property type="evidence" value="ECO:0007669"/>
    <property type="project" value="TreeGrafter"/>
</dbReference>
<evidence type="ECO:0000259" key="4">
    <source>
        <dbReference type="PROSITE" id="PS50075"/>
    </source>
</evidence>
<dbReference type="Gene3D" id="3.30.300.30">
    <property type="match status" value="1"/>
</dbReference>
<reference evidence="5 8" key="2">
    <citation type="submission" date="2019-07" db="EMBL/GenBank/DDBJ databases">
        <title>Whole genome shotgun sequence of Myxococcus fulvus NBRC 100333.</title>
        <authorList>
            <person name="Hosoyama A."/>
            <person name="Uohara A."/>
            <person name="Ohji S."/>
            <person name="Ichikawa N."/>
        </authorList>
    </citation>
    <scope>NUCLEOTIDE SEQUENCE [LARGE SCALE GENOMIC DNA]</scope>
    <source>
        <strain evidence="5 8">NBRC 100333</strain>
    </source>
</reference>
<dbReference type="InterPro" id="IPR020806">
    <property type="entry name" value="PKS_PP-bd"/>
</dbReference>
<dbReference type="PANTHER" id="PTHR45527:SF1">
    <property type="entry name" value="FATTY ACID SYNTHASE"/>
    <property type="match status" value="1"/>
</dbReference>
<evidence type="ECO:0000313" key="6">
    <source>
        <dbReference type="EMBL" id="SEU27096.1"/>
    </source>
</evidence>
<dbReference type="PROSITE" id="PS50075">
    <property type="entry name" value="CARRIER"/>
    <property type="match status" value="1"/>
</dbReference>
<dbReference type="Proteomes" id="UP000321514">
    <property type="component" value="Unassembled WGS sequence"/>
</dbReference>
<sequence>MSQRVGERIANLSPEKRALLERRLLKPSVAPDRIPRRPADSGPPPLSFAQQRLWFLEQLEPGNPFYNLPLATRFRGLLWPSRLEEALNEVVRRHEVLRTTFVLQDGEPTQRVAAHRALTLPVVDLSELPAEQREAEAARRTAIEAHRPFLLTEEPPLRATLFRLAEDDHVLVLGMHHIVSDGWSMGVLAREVSALYAAFSAGQPSPLPELPIQYADFAVWQRDWLRGDVLRRHLSYWKQKLAGMPTLLDLPTDRPRPPVQVFRGATYTFPIPPPTVEGLRAVGRELNATLFMSLLAAVEVLLQRYSRQTDVVVGAPIANRTRVETEGLIGFFVNTLVLRADLSGDPTFRELVAHVRDVTLEAFAHQELPFDRLVEELQPERNLSHNPLFQVMFILQNAQANLEVSTRFAAPQFSAGTSKFDLTVCAMETTDGGLLMALEYNTSLFDAPTVVSLAENLQALLASAASHPERRISRLSLSPRGDAHDVPRDEGDAPDFDLLHQLCERQARLRPEALALESPGRALTYGQLNAQSNQLARRLRALGVGPEVPVSVCLERSPDLVVVVLAIWKAGGVYVPMDPAHPQDRMTYVLEDSGARLVVTEEALCERLPPFPGTRLTVDTLSLEHEDPSDLRPQATPDNLAYVIYTSGSTGRPKGVAVAHRTVCNAAEAEQRLFDLPPSARILQFSAWTFDVSLFELLMALRSGGTLYLAPTKALLPGAPLVELLKEQRIHTVTLPPSSLAALPWAELPELRMMVVGGEACPLELVTRWGRGRRLFNVYGPTEGSIWSTCKPCPEDLQVTPPIGRSLPRVRTYVLDANLEPVPFGVPGELYLGGACVSRGYHRRPDLTGERFLPDPFSTEPGARMYRTGDVVRRQREGDLCFVGRADEMVKVRGYRIEPAEIEAALLTRPEVQAAAVVAERTGTDGARLLAYVVPKEGQALDPGNLRGALRRSLPEYMVPAAFIPLESLPRTSHGKLDRRALPAVSRDALARARAEPVAPRTATEALVARVWGEVLELQRVGVLDDFFDLGGHSLLATRIVSRLSAAAEVELPLRTLFEQPTVAALAQALDATRDSGAKSTEPALLPLDRQARRIPIPAVGKDAATSGV</sequence>
<dbReference type="GO" id="GO:0043041">
    <property type="term" value="P:amino acid activation for nonribosomal peptide biosynthetic process"/>
    <property type="evidence" value="ECO:0007669"/>
    <property type="project" value="TreeGrafter"/>
</dbReference>
<name>A0A511TDI5_MYXFU</name>
<dbReference type="InterPro" id="IPR023213">
    <property type="entry name" value="CAT-like_dom_sf"/>
</dbReference>
<dbReference type="InterPro" id="IPR029058">
    <property type="entry name" value="AB_hydrolase_fold"/>
</dbReference>
<dbReference type="InterPro" id="IPR000873">
    <property type="entry name" value="AMP-dep_synth/lig_dom"/>
</dbReference>
<dbReference type="Gene3D" id="3.30.559.10">
    <property type="entry name" value="Chloramphenicol acetyltransferase-like domain"/>
    <property type="match status" value="1"/>
</dbReference>
<dbReference type="InterPro" id="IPR009081">
    <property type="entry name" value="PP-bd_ACP"/>
</dbReference>
<dbReference type="InterPro" id="IPR025110">
    <property type="entry name" value="AMP-bd_C"/>
</dbReference>
<dbReference type="InterPro" id="IPR036736">
    <property type="entry name" value="ACP-like_sf"/>
</dbReference>
<reference evidence="6 7" key="1">
    <citation type="submission" date="2016-10" db="EMBL/GenBank/DDBJ databases">
        <authorList>
            <person name="Varghese N."/>
            <person name="Submissions S."/>
        </authorList>
    </citation>
    <scope>NUCLEOTIDE SEQUENCE [LARGE SCALE GENOMIC DNA]</scope>
    <source>
        <strain evidence="6 7">DSM 16525</strain>
    </source>
</reference>
<dbReference type="PROSITE" id="PS00012">
    <property type="entry name" value="PHOSPHOPANTETHEINE"/>
    <property type="match status" value="1"/>
</dbReference>
<dbReference type="PROSITE" id="PS00455">
    <property type="entry name" value="AMP_BINDING"/>
    <property type="match status" value="1"/>
</dbReference>
<dbReference type="InterPro" id="IPR045851">
    <property type="entry name" value="AMP-bd_C_sf"/>
</dbReference>
<dbReference type="GO" id="GO:0009366">
    <property type="term" value="C:enterobactin synthetase complex"/>
    <property type="evidence" value="ECO:0007669"/>
    <property type="project" value="TreeGrafter"/>
</dbReference>
<feature type="domain" description="Carrier" evidence="4">
    <location>
        <begin position="999"/>
        <end position="1074"/>
    </location>
</feature>
<dbReference type="GO" id="GO:0009239">
    <property type="term" value="P:enterobactin biosynthetic process"/>
    <property type="evidence" value="ECO:0007669"/>
    <property type="project" value="TreeGrafter"/>
</dbReference>
<proteinExistence type="predicted"/>
<protein>
    <submittedName>
        <fullName evidence="6">Amino acid adenylation domain-containing protein</fullName>
    </submittedName>
</protein>
<dbReference type="FunFam" id="3.30.559.10:FF:000012">
    <property type="entry name" value="Non-ribosomal peptide synthetase"/>
    <property type="match status" value="1"/>
</dbReference>
<evidence type="ECO:0000256" key="3">
    <source>
        <dbReference type="ARBA" id="ARBA00022553"/>
    </source>
</evidence>
<dbReference type="Gene3D" id="2.30.38.10">
    <property type="entry name" value="Luciferase, Domain 3"/>
    <property type="match status" value="1"/>
</dbReference>
<dbReference type="Pfam" id="PF00501">
    <property type="entry name" value="AMP-binding"/>
    <property type="match status" value="1"/>
</dbReference>
<dbReference type="GO" id="GO:0031177">
    <property type="term" value="F:phosphopantetheine binding"/>
    <property type="evidence" value="ECO:0007669"/>
    <property type="project" value="InterPro"/>
</dbReference>
<evidence type="ECO:0000256" key="2">
    <source>
        <dbReference type="ARBA" id="ARBA00022450"/>
    </source>
</evidence>
<dbReference type="SUPFAM" id="SSF56801">
    <property type="entry name" value="Acetyl-CoA synthetase-like"/>
    <property type="match status" value="1"/>
</dbReference>
<keyword evidence="7" id="KW-1185">Reference proteome</keyword>